<dbReference type="AlphaFoldDB" id="A7SEF5"/>
<evidence type="ECO:0000313" key="3">
    <source>
        <dbReference type="Proteomes" id="UP000001593"/>
    </source>
</evidence>
<dbReference type="Pfam" id="PF00638">
    <property type="entry name" value="Ran_BP1"/>
    <property type="match status" value="1"/>
</dbReference>
<dbReference type="PANTHER" id="PTHR23138">
    <property type="entry name" value="RAN BINDING PROTEIN"/>
    <property type="match status" value="1"/>
</dbReference>
<reference evidence="2 3" key="1">
    <citation type="journal article" date="2007" name="Science">
        <title>Sea anemone genome reveals ancestral eumetazoan gene repertoire and genomic organization.</title>
        <authorList>
            <person name="Putnam N.H."/>
            <person name="Srivastava M."/>
            <person name="Hellsten U."/>
            <person name="Dirks B."/>
            <person name="Chapman J."/>
            <person name="Salamov A."/>
            <person name="Terry A."/>
            <person name="Shapiro H."/>
            <person name="Lindquist E."/>
            <person name="Kapitonov V.V."/>
            <person name="Jurka J."/>
            <person name="Genikhovich G."/>
            <person name="Grigoriev I.V."/>
            <person name="Lucas S.M."/>
            <person name="Steele R.E."/>
            <person name="Finnerty J.R."/>
            <person name="Technau U."/>
            <person name="Martindale M.Q."/>
            <person name="Rokhsar D.S."/>
        </authorList>
    </citation>
    <scope>NUCLEOTIDE SEQUENCE [LARGE SCALE GENOMIC DNA]</scope>
    <source>
        <strain evidence="3">CH2 X CH6</strain>
    </source>
</reference>
<dbReference type="InterPro" id="IPR045255">
    <property type="entry name" value="RanBP1-like"/>
</dbReference>
<dbReference type="PhylomeDB" id="A7SEF5"/>
<dbReference type="PROSITE" id="PS50196">
    <property type="entry name" value="RANBD1"/>
    <property type="match status" value="1"/>
</dbReference>
<dbReference type="PANTHER" id="PTHR23138:SF179">
    <property type="entry name" value="NUCLEAR PORE COMPLEX PROTEIN"/>
    <property type="match status" value="1"/>
</dbReference>
<feature type="domain" description="RanBD1" evidence="1">
    <location>
        <begin position="7"/>
        <end position="139"/>
    </location>
</feature>
<dbReference type="GO" id="GO:0005737">
    <property type="term" value="C:cytoplasm"/>
    <property type="evidence" value="ECO:0000318"/>
    <property type="project" value="GO_Central"/>
</dbReference>
<dbReference type="InParanoid" id="A7SEF5"/>
<name>A7SEF5_NEMVE</name>
<dbReference type="SMART" id="SM00160">
    <property type="entry name" value="RanBD"/>
    <property type="match status" value="1"/>
</dbReference>
<dbReference type="FunFam" id="2.30.29.30:FF:000018">
    <property type="entry name" value="E3 SUMO-protein ligase RanBP2"/>
    <property type="match status" value="1"/>
</dbReference>
<dbReference type="OMA" id="NVIWQDT"/>
<evidence type="ECO:0000259" key="1">
    <source>
        <dbReference type="PROSITE" id="PS50196"/>
    </source>
</evidence>
<dbReference type="InterPro" id="IPR000156">
    <property type="entry name" value="Ran_bind_dom"/>
</dbReference>
<evidence type="ECO:0000313" key="2">
    <source>
        <dbReference type="EMBL" id="EDO37944.1"/>
    </source>
</evidence>
<feature type="non-terminal residue" evidence="2">
    <location>
        <position position="139"/>
    </location>
</feature>
<dbReference type="STRING" id="45351.A7SEF5"/>
<dbReference type="SUPFAM" id="SSF50729">
    <property type="entry name" value="PH domain-like"/>
    <property type="match status" value="1"/>
</dbReference>
<dbReference type="InterPro" id="IPR011993">
    <property type="entry name" value="PH-like_dom_sf"/>
</dbReference>
<dbReference type="HOGENOM" id="CLU_067861_2_2_1"/>
<dbReference type="EMBL" id="DS469636">
    <property type="protein sequence ID" value="EDO37944.1"/>
    <property type="molecule type" value="Genomic_DNA"/>
</dbReference>
<accession>A7SEF5</accession>
<gene>
    <name evidence="2" type="ORF">NEMVEDRAFT_v1g74441</name>
</gene>
<dbReference type="Gene3D" id="2.30.29.30">
    <property type="entry name" value="Pleckstrin-homology domain (PH domain)/Phosphotyrosine-binding domain (PTB)"/>
    <property type="match status" value="1"/>
</dbReference>
<keyword evidence="3" id="KW-1185">Reference proteome</keyword>
<sequence length="139" mass="16150">EEEADAHFKPVIPLPARVQVVTGEENHEVMFSGRAKLYRFNVDLKAWKERGVGDIKLLRDLKSGKGRVIMRRDQIYKLCANHWIKPDMELKSNMGSDRSWVWNTLADFSEEEPSAEQLAIRFKLPETATKFKEAFDELK</sequence>
<dbReference type="CDD" id="cd13176">
    <property type="entry name" value="RanBD_RanBP2-like"/>
    <property type="match status" value="1"/>
</dbReference>
<feature type="non-terminal residue" evidence="2">
    <location>
        <position position="1"/>
    </location>
</feature>
<dbReference type="eggNOG" id="KOG0864">
    <property type="taxonomic scope" value="Eukaryota"/>
</dbReference>
<dbReference type="GO" id="GO:0005643">
    <property type="term" value="C:nuclear pore"/>
    <property type="evidence" value="ECO:0000318"/>
    <property type="project" value="GO_Central"/>
</dbReference>
<proteinExistence type="predicted"/>
<dbReference type="Proteomes" id="UP000001593">
    <property type="component" value="Unassembled WGS sequence"/>
</dbReference>
<protein>
    <recommendedName>
        <fullName evidence="1">RanBD1 domain-containing protein</fullName>
    </recommendedName>
</protein>
<organism evidence="2 3">
    <name type="scientific">Nematostella vectensis</name>
    <name type="common">Starlet sea anemone</name>
    <dbReference type="NCBI Taxonomy" id="45351"/>
    <lineage>
        <taxon>Eukaryota</taxon>
        <taxon>Metazoa</taxon>
        <taxon>Cnidaria</taxon>
        <taxon>Anthozoa</taxon>
        <taxon>Hexacorallia</taxon>
        <taxon>Actiniaria</taxon>
        <taxon>Edwardsiidae</taxon>
        <taxon>Nematostella</taxon>
    </lineage>
</organism>